<feature type="domain" description="BRCT" evidence="7">
    <location>
        <begin position="826"/>
        <end position="902"/>
    </location>
</feature>
<keyword evidence="9" id="KW-1185">Reference proteome</keyword>
<feature type="compositionally biased region" description="Polar residues" evidence="6">
    <location>
        <begin position="426"/>
        <end position="439"/>
    </location>
</feature>
<name>A0AAE9JHZ5_CAEBR</name>
<dbReference type="Gene3D" id="3.40.50.10190">
    <property type="entry name" value="BRCT domain"/>
    <property type="match status" value="4"/>
</dbReference>
<dbReference type="InterPro" id="IPR051579">
    <property type="entry name" value="DDR_Transcriptional_Reg"/>
</dbReference>
<organism evidence="8 9">
    <name type="scientific">Caenorhabditis briggsae</name>
    <dbReference type="NCBI Taxonomy" id="6238"/>
    <lineage>
        <taxon>Eukaryota</taxon>
        <taxon>Metazoa</taxon>
        <taxon>Ecdysozoa</taxon>
        <taxon>Nematoda</taxon>
        <taxon>Chromadorea</taxon>
        <taxon>Rhabditida</taxon>
        <taxon>Rhabditina</taxon>
        <taxon>Rhabditomorpha</taxon>
        <taxon>Rhabditoidea</taxon>
        <taxon>Rhabditidae</taxon>
        <taxon>Peloderinae</taxon>
        <taxon>Caenorhabditis</taxon>
    </lineage>
</organism>
<dbReference type="PROSITE" id="PS50172">
    <property type="entry name" value="BRCT"/>
    <property type="match status" value="3"/>
</dbReference>
<feature type="compositionally biased region" description="Pro residues" evidence="6">
    <location>
        <begin position="464"/>
        <end position="475"/>
    </location>
</feature>
<feature type="compositionally biased region" description="Polar residues" evidence="6">
    <location>
        <begin position="82"/>
        <end position="105"/>
    </location>
</feature>
<dbReference type="GO" id="GO:0006974">
    <property type="term" value="P:DNA damage response"/>
    <property type="evidence" value="ECO:0007669"/>
    <property type="project" value="UniProtKB-KW"/>
</dbReference>
<feature type="compositionally biased region" description="Polar residues" evidence="6">
    <location>
        <begin position="27"/>
        <end position="37"/>
    </location>
</feature>
<dbReference type="PANTHER" id="PTHR23196:SF1">
    <property type="entry name" value="PAX-INTERACTING PROTEIN 1"/>
    <property type="match status" value="1"/>
</dbReference>
<feature type="compositionally biased region" description="Basic and acidic residues" evidence="6">
    <location>
        <begin position="1"/>
        <end position="16"/>
    </location>
</feature>
<evidence type="ECO:0000256" key="4">
    <source>
        <dbReference type="ARBA" id="ARBA00023858"/>
    </source>
</evidence>
<evidence type="ECO:0000313" key="9">
    <source>
        <dbReference type="Proteomes" id="UP000829354"/>
    </source>
</evidence>
<dbReference type="CDD" id="cd18432">
    <property type="entry name" value="BRCT_PAXIP1_rpt6_like"/>
    <property type="match status" value="1"/>
</dbReference>
<feature type="compositionally biased region" description="Polar residues" evidence="6">
    <location>
        <begin position="202"/>
        <end position="212"/>
    </location>
</feature>
<dbReference type="GO" id="GO:0005634">
    <property type="term" value="C:nucleus"/>
    <property type="evidence" value="ECO:0007669"/>
    <property type="project" value="UniProtKB-SubCell"/>
</dbReference>
<feature type="compositionally biased region" description="Polar residues" evidence="6">
    <location>
        <begin position="143"/>
        <end position="152"/>
    </location>
</feature>
<sequence length="1056" mass="117890">MSDPLVKEEDMQHRPESPPLGLLDPSRIQNPLANEQIHQIPKQEMPQQQMPQQQMPHASGFVMPEQPRQQPPPQNWQRTPTMSPANIFQAGSVTPGSQRSSTGTPNHPMGCPPQQQFFHGESPIQSQGAPMTPQSAGPPPGSNCGTPQSAGAPNSGGAPYDYQAAQMQQQQHAQAMAVAAAQQQSAQQQAAQQAQQAQQQQYVGQPNPQQMHDSPFRQHPMMGMHQHPGHSAQYPPGYPPNAQWQQQMYARQAAQQRAAAQRVPYPQGVNYSLAYPAGMQGPPGPMTPVYPPPTPTANRTTPGSAGPVSGPPGTPQRPQYPQGTNPQPPPQPQFTYPPAQQMTPTGQLPGYPGIPGTPTFPSPAHQMYRQGPPTAPAGMPGMRQQYISPQQQPVPPGTPHRFAPQAAATSSPHFAPAPGNDLRSPSLMSPNQQQSQQHTPVLPRAIHNEMPPHPMRPVTLPSQQLPPPQGTPQPPLSATSVPPQSVNQFVYRQGPPPGQMHHDPFPVQMNSDPELFLAGFHFHCFDSDRMFQDKLDRKNLEFMIRFHGGEIEFEPSKFSEKVHQVTHVLIDSCRNPNVRQSLELKKRIISMQWIADVLEKEKADIPWKLAHLPPPFYGTFIPYLGKLFALSGYDESERGAISFMVEAMGAKITPFFSRKNDLLIAKSPSEKVTKAQEWKVPVVNFQWLADAYVCASGLPHVENPRYQVGQECQNVNGSPSQIEISSNEFAAMICCWKQPCIIGDQDYDKAQAYRKELQSNPYYFPAHKVSTQSAAPTDEEIEASVTSIEKKEQEWKDHMDKLKEHPIHKDLHLVPKPSPRVSAWFGDAIDEENLEILKKKVKFLGGKCVDKIEHATHVVMMSGRRSLALLESIIRGKNIVVPEWIVDSYKYKNWLDTMEYFLRDRDLEKEFAYNCKRSVLRARHKPVFEDIEFHVTRFVEPNQKDLIRLIELSGGKIHLNRPDPKYLAHCVEIEHPFIIISCHNDARFLSYLGNANLPIYNVDLILFAMLRQVVEPLPQFRIPIPIVVKPPRPPPYSDDKEASSAVSPTPMEVGAA</sequence>
<feature type="domain" description="BRCT" evidence="7">
    <location>
        <begin position="526"/>
        <end position="602"/>
    </location>
</feature>
<feature type="compositionally biased region" description="Pro residues" evidence="6">
    <location>
        <begin position="284"/>
        <end position="295"/>
    </location>
</feature>
<evidence type="ECO:0000256" key="5">
    <source>
        <dbReference type="ARBA" id="ARBA00030146"/>
    </source>
</evidence>
<gene>
    <name evidence="8" type="ORF">L5515_011704</name>
</gene>
<keyword evidence="3" id="KW-0539">Nucleus</keyword>
<feature type="compositionally biased region" description="Low complexity" evidence="6">
    <location>
        <begin position="45"/>
        <end position="56"/>
    </location>
</feature>
<evidence type="ECO:0000256" key="3">
    <source>
        <dbReference type="ARBA" id="ARBA00023242"/>
    </source>
</evidence>
<dbReference type="Pfam" id="PF00533">
    <property type="entry name" value="BRCT"/>
    <property type="match status" value="3"/>
</dbReference>
<feature type="compositionally biased region" description="Low complexity" evidence="6">
    <location>
        <begin position="296"/>
        <end position="308"/>
    </location>
</feature>
<feature type="region of interest" description="Disordered" evidence="6">
    <location>
        <begin position="284"/>
        <end position="482"/>
    </location>
</feature>
<keyword evidence="2" id="KW-0227">DNA damage</keyword>
<evidence type="ECO:0000256" key="1">
    <source>
        <dbReference type="ARBA" id="ARBA00004123"/>
    </source>
</evidence>
<feature type="region of interest" description="Disordered" evidence="6">
    <location>
        <begin position="1031"/>
        <end position="1056"/>
    </location>
</feature>
<dbReference type="SMART" id="SM00292">
    <property type="entry name" value="BRCT"/>
    <property type="match status" value="4"/>
</dbReference>
<evidence type="ECO:0000313" key="8">
    <source>
        <dbReference type="EMBL" id="UMM29248.1"/>
    </source>
</evidence>
<dbReference type="InterPro" id="IPR036420">
    <property type="entry name" value="BRCT_dom_sf"/>
</dbReference>
<evidence type="ECO:0000256" key="6">
    <source>
        <dbReference type="SAM" id="MobiDB-lite"/>
    </source>
</evidence>
<evidence type="ECO:0000259" key="7">
    <source>
        <dbReference type="PROSITE" id="PS50172"/>
    </source>
</evidence>
<dbReference type="EMBL" id="CP092623">
    <property type="protein sequence ID" value="UMM29248.1"/>
    <property type="molecule type" value="Genomic_DNA"/>
</dbReference>
<protein>
    <recommendedName>
        <fullName evidence="4">PAX-interacting protein 1</fullName>
    </recommendedName>
    <alternativeName>
        <fullName evidence="5">PAX transactivation activation domain-interacting protein</fullName>
    </alternativeName>
</protein>
<feature type="domain" description="BRCT" evidence="7">
    <location>
        <begin position="611"/>
        <end position="692"/>
    </location>
</feature>
<reference evidence="8 9" key="1">
    <citation type="submission" date="2022-04" db="EMBL/GenBank/DDBJ databases">
        <title>Chromosome-level reference genomes for two strains of Caenorhabditis briggsae: an improved platform for comparative genomics.</title>
        <authorList>
            <person name="Stevens L."/>
            <person name="Andersen E."/>
        </authorList>
    </citation>
    <scope>NUCLEOTIDE SEQUENCE [LARGE SCALE GENOMIC DNA]</scope>
    <source>
        <strain evidence="8">VX34</strain>
        <tissue evidence="8">Whole-organism</tissue>
    </source>
</reference>
<dbReference type="Proteomes" id="UP000829354">
    <property type="component" value="Chromosome IV"/>
</dbReference>
<dbReference type="Pfam" id="PF16589">
    <property type="entry name" value="BRCT_2"/>
    <property type="match status" value="1"/>
</dbReference>
<feature type="compositionally biased region" description="Low complexity" evidence="6">
    <location>
        <begin position="163"/>
        <end position="201"/>
    </location>
</feature>
<feature type="region of interest" description="Disordered" evidence="6">
    <location>
        <begin position="1"/>
        <end position="220"/>
    </location>
</feature>
<evidence type="ECO:0000256" key="2">
    <source>
        <dbReference type="ARBA" id="ARBA00022763"/>
    </source>
</evidence>
<accession>A0AAE9JHZ5</accession>
<dbReference type="InterPro" id="IPR001357">
    <property type="entry name" value="BRCT_dom"/>
</dbReference>
<comment type="subcellular location">
    <subcellularLocation>
        <location evidence="1">Nucleus</location>
    </subcellularLocation>
</comment>
<dbReference type="PANTHER" id="PTHR23196">
    <property type="entry name" value="PAX TRANSCRIPTION ACTIVATION DOMAIN INTERACTING PROTEIN"/>
    <property type="match status" value="1"/>
</dbReference>
<feature type="compositionally biased region" description="Polar residues" evidence="6">
    <location>
        <begin position="113"/>
        <end position="135"/>
    </location>
</feature>
<dbReference type="AlphaFoldDB" id="A0AAE9JHZ5"/>
<dbReference type="SUPFAM" id="SSF52113">
    <property type="entry name" value="BRCT domain"/>
    <property type="match status" value="3"/>
</dbReference>
<proteinExistence type="predicted"/>